<comment type="catalytic activity">
    <reaction evidence="1 10">
        <text>Transfers a segment of a (1-&gt;4)-alpha-D-glucan to a new position in an acceptor, which may be glucose or a (1-&gt;4)-alpha-D-glucan.</text>
        <dbReference type="EC" id="2.4.1.25"/>
    </reaction>
</comment>
<evidence type="ECO:0000256" key="2">
    <source>
        <dbReference type="ARBA" id="ARBA00005684"/>
    </source>
</evidence>
<gene>
    <name evidence="12" type="primary">malQ</name>
    <name evidence="12" type="ORF">IAA21_06600</name>
</gene>
<dbReference type="Proteomes" id="UP000824041">
    <property type="component" value="Unassembled WGS sequence"/>
</dbReference>
<reference evidence="12" key="2">
    <citation type="submission" date="2021-04" db="EMBL/GenBank/DDBJ databases">
        <authorList>
            <person name="Gilroy R."/>
        </authorList>
    </citation>
    <scope>NUCLEOTIDE SEQUENCE</scope>
    <source>
        <strain evidence="12">14324</strain>
    </source>
</reference>
<dbReference type="InterPro" id="IPR003385">
    <property type="entry name" value="Glyco_hydro_77"/>
</dbReference>
<dbReference type="Pfam" id="PF02446">
    <property type="entry name" value="Glyco_hydro_77"/>
    <property type="match status" value="1"/>
</dbReference>
<dbReference type="NCBIfam" id="NF011080">
    <property type="entry name" value="PRK14508.1-3"/>
    <property type="match status" value="1"/>
</dbReference>
<keyword evidence="5 10" id="KW-0328">Glycosyltransferase</keyword>
<organism evidence="12 13">
    <name type="scientific">Candidatus Blautia faecigallinarum</name>
    <dbReference type="NCBI Taxonomy" id="2838488"/>
    <lineage>
        <taxon>Bacteria</taxon>
        <taxon>Bacillati</taxon>
        <taxon>Bacillota</taxon>
        <taxon>Clostridia</taxon>
        <taxon>Lachnospirales</taxon>
        <taxon>Lachnospiraceae</taxon>
        <taxon>Blautia</taxon>
    </lineage>
</organism>
<sequence>MSTVNSPANCFRGNPQIEKDEKETDGRNTLGCRKIIKRRNEKMNGRGCGILLPVFSLPSPYGIGTLGKEAFAFIDFLERAGQKYWQILPVGPTSYGDSPYQSYSIYAGNPYFIDLDILKEEGLLEPEELPEKEEVSHIDYAELYHTRFGTLQKAFERFDAKSRDFAGFLKEETHWIKDYGLFMSLKDANEGKSWNLWTKELRDRTEEGMAAAAKKYEKEILFWEFVQYEFFRQWRAVKEYANQKGIKIIGDIPIYVAYDSVDVWAQPEYYELDEEKNPINVAGCPPDGFSATGQLWGNPLYNWERMEKEDFAWWVRRLDSATTLYDVVRIDHFRGFESYFSIPFGSVTAQGGVWRKGPGIRLFREVEKKLGKRELIAEDLGYLTPEVEQLLKDSGYPGMKLLQFAFDSREAGNYLPHNYGKNSVVYIGTHDNDTVLGWLDALSHGDFKRMLAYLNLDSDKDIAWKLIRIALGTVCDTAVLMMQDLLELGSEARINTPSTLGGNWTWRAPKDAFSHILADKLRDAVSVYERI</sequence>
<dbReference type="NCBIfam" id="TIGR00217">
    <property type="entry name" value="malQ"/>
    <property type="match status" value="1"/>
</dbReference>
<evidence type="ECO:0000256" key="7">
    <source>
        <dbReference type="ARBA" id="ARBA00023277"/>
    </source>
</evidence>
<evidence type="ECO:0000256" key="8">
    <source>
        <dbReference type="ARBA" id="ARBA00031423"/>
    </source>
</evidence>
<name>A0A9D2DSX9_9FIRM</name>
<dbReference type="AlphaFoldDB" id="A0A9D2DSX9"/>
<dbReference type="GO" id="GO:0005975">
    <property type="term" value="P:carbohydrate metabolic process"/>
    <property type="evidence" value="ECO:0007669"/>
    <property type="project" value="InterPro"/>
</dbReference>
<accession>A0A9D2DSX9</accession>
<evidence type="ECO:0000256" key="9">
    <source>
        <dbReference type="ARBA" id="ARBA00031501"/>
    </source>
</evidence>
<feature type="region of interest" description="Disordered" evidence="11">
    <location>
        <begin position="1"/>
        <end position="25"/>
    </location>
</feature>
<keyword evidence="6 10" id="KW-0808">Transferase</keyword>
<dbReference type="EMBL" id="DXBU01000091">
    <property type="protein sequence ID" value="HIZ22450.1"/>
    <property type="molecule type" value="Genomic_DNA"/>
</dbReference>
<dbReference type="GO" id="GO:0004134">
    <property type="term" value="F:4-alpha-glucanotransferase activity"/>
    <property type="evidence" value="ECO:0007669"/>
    <property type="project" value="UniProtKB-EC"/>
</dbReference>
<evidence type="ECO:0000256" key="5">
    <source>
        <dbReference type="ARBA" id="ARBA00022676"/>
    </source>
</evidence>
<dbReference type="SUPFAM" id="SSF51445">
    <property type="entry name" value="(Trans)glycosidases"/>
    <property type="match status" value="1"/>
</dbReference>
<dbReference type="PANTHER" id="PTHR32438">
    <property type="entry name" value="4-ALPHA-GLUCANOTRANSFERASE DPE1, CHLOROPLASTIC/AMYLOPLASTIC"/>
    <property type="match status" value="1"/>
</dbReference>
<reference evidence="12" key="1">
    <citation type="journal article" date="2021" name="PeerJ">
        <title>Extensive microbial diversity within the chicken gut microbiome revealed by metagenomics and culture.</title>
        <authorList>
            <person name="Gilroy R."/>
            <person name="Ravi A."/>
            <person name="Getino M."/>
            <person name="Pursley I."/>
            <person name="Horton D.L."/>
            <person name="Alikhan N.F."/>
            <person name="Baker D."/>
            <person name="Gharbi K."/>
            <person name="Hall N."/>
            <person name="Watson M."/>
            <person name="Adriaenssens E.M."/>
            <person name="Foster-Nyarko E."/>
            <person name="Jarju S."/>
            <person name="Secka A."/>
            <person name="Antonio M."/>
            <person name="Oren A."/>
            <person name="Chaudhuri R.R."/>
            <person name="La Ragione R."/>
            <person name="Hildebrand F."/>
            <person name="Pallen M.J."/>
        </authorList>
    </citation>
    <scope>NUCLEOTIDE SEQUENCE</scope>
    <source>
        <strain evidence="12">14324</strain>
    </source>
</reference>
<comment type="caution">
    <text evidence="12">The sequence shown here is derived from an EMBL/GenBank/DDBJ whole genome shotgun (WGS) entry which is preliminary data.</text>
</comment>
<dbReference type="PANTHER" id="PTHR32438:SF5">
    <property type="entry name" value="4-ALPHA-GLUCANOTRANSFERASE DPE1, CHLOROPLASTIC_AMYLOPLASTIC"/>
    <property type="match status" value="1"/>
</dbReference>
<comment type="similarity">
    <text evidence="2 10">Belongs to the disproportionating enzyme family.</text>
</comment>
<dbReference type="Gene3D" id="3.20.20.80">
    <property type="entry name" value="Glycosidases"/>
    <property type="match status" value="1"/>
</dbReference>
<protein>
    <recommendedName>
        <fullName evidence="4 10">4-alpha-glucanotransferase</fullName>
        <ecNumber evidence="3 10">2.4.1.25</ecNumber>
    </recommendedName>
    <alternativeName>
        <fullName evidence="8 10">Amylomaltase</fullName>
    </alternativeName>
    <alternativeName>
        <fullName evidence="9 10">Disproportionating enzyme</fullName>
    </alternativeName>
</protein>
<evidence type="ECO:0000256" key="6">
    <source>
        <dbReference type="ARBA" id="ARBA00022679"/>
    </source>
</evidence>
<proteinExistence type="inferred from homology"/>
<evidence type="ECO:0000313" key="12">
    <source>
        <dbReference type="EMBL" id="HIZ22450.1"/>
    </source>
</evidence>
<keyword evidence="7 10" id="KW-0119">Carbohydrate metabolism</keyword>
<evidence type="ECO:0000256" key="4">
    <source>
        <dbReference type="ARBA" id="ARBA00020295"/>
    </source>
</evidence>
<evidence type="ECO:0000256" key="3">
    <source>
        <dbReference type="ARBA" id="ARBA00012560"/>
    </source>
</evidence>
<dbReference type="InterPro" id="IPR017853">
    <property type="entry name" value="GH"/>
</dbReference>
<dbReference type="EC" id="2.4.1.25" evidence="3 10"/>
<evidence type="ECO:0000256" key="1">
    <source>
        <dbReference type="ARBA" id="ARBA00000439"/>
    </source>
</evidence>
<evidence type="ECO:0000256" key="11">
    <source>
        <dbReference type="SAM" id="MobiDB-lite"/>
    </source>
</evidence>
<evidence type="ECO:0000313" key="13">
    <source>
        <dbReference type="Proteomes" id="UP000824041"/>
    </source>
</evidence>
<evidence type="ECO:0000256" key="10">
    <source>
        <dbReference type="RuleBase" id="RU361207"/>
    </source>
</evidence>